<protein>
    <recommendedName>
        <fullName evidence="4">Arrestin-like N-terminal domain-containing protein</fullName>
    </recommendedName>
</protein>
<dbReference type="Proteomes" id="UP001152130">
    <property type="component" value="Unassembled WGS sequence"/>
</dbReference>
<evidence type="ECO:0000313" key="3">
    <source>
        <dbReference type="Proteomes" id="UP001152130"/>
    </source>
</evidence>
<reference evidence="2" key="1">
    <citation type="submission" date="2022-10" db="EMBL/GenBank/DDBJ databases">
        <title>Fusarium specimens isolated from Avocado Roots.</title>
        <authorList>
            <person name="Stajich J."/>
            <person name="Roper C."/>
            <person name="Heimlech-Rivalta G."/>
        </authorList>
    </citation>
    <scope>NUCLEOTIDE SEQUENCE</scope>
    <source>
        <strain evidence="2">CF00143</strain>
    </source>
</reference>
<evidence type="ECO:0000313" key="2">
    <source>
        <dbReference type="EMBL" id="KAJ4019344.1"/>
    </source>
</evidence>
<sequence length="580" mass="65160">MNPETIQRSRELAIHLDKDAYFPGETMSGLIYREAFINTRSAVVMVCIHGESKVLLESIGSAKKYYSCFVLARTCQKDPCILRRGPLRIWDGEGECWRFSFKIPFFADSTENEQTSSPSYTPVGATNHQVPPSYTLQKHGIVNACVEYYVCAKLLYPTGAGGTTWTKVVNSTHPFKLVQRSPNPPIDYSALKRWRHPKTIRSARLATGTKSHWARRPLCRTSFPKFEFDLLFELPTTIQLDNPTPIPLRLAVYPDWGESDQSLRGLPQKVKLVSIELLLETHTRFILQRGEREFTTELNLDLARAIRRLRSEINIPCTTIWEPVDIGELIDFRLELINEPGFPKASLAMEITPSFRTYNMTVTHKLAWKIHVKIAGEAFIVGGKADVLILRSSDGRLPGSSDQSPSVPVGTGTETELEAPETGPGGSALWDEEDDSWIVPPPEDEAPPSFADACSLSAALVSIHFQSDKERGEVQGPGEIRFYEAGMDRDMPENPTLQAYLTHRHVAVSDDEAKYFECLWKERPVDLPVFLVAAAEDNLGRISKTDGFSLAAVKALLEFVVEDDLIREEVVEIFLYPEPF</sequence>
<proteinExistence type="predicted"/>
<accession>A0A9W8PVA1</accession>
<feature type="region of interest" description="Disordered" evidence="1">
    <location>
        <begin position="395"/>
        <end position="426"/>
    </location>
</feature>
<gene>
    <name evidence="2" type="ORF">NW766_003058</name>
</gene>
<organism evidence="2 3">
    <name type="scientific">Fusarium irregulare</name>
    <dbReference type="NCBI Taxonomy" id="2494466"/>
    <lineage>
        <taxon>Eukaryota</taxon>
        <taxon>Fungi</taxon>
        <taxon>Dikarya</taxon>
        <taxon>Ascomycota</taxon>
        <taxon>Pezizomycotina</taxon>
        <taxon>Sordariomycetes</taxon>
        <taxon>Hypocreomycetidae</taxon>
        <taxon>Hypocreales</taxon>
        <taxon>Nectriaceae</taxon>
        <taxon>Fusarium</taxon>
        <taxon>Fusarium incarnatum-equiseti species complex</taxon>
    </lineage>
</organism>
<comment type="caution">
    <text evidence="2">The sequence shown here is derived from an EMBL/GenBank/DDBJ whole genome shotgun (WGS) entry which is preliminary data.</text>
</comment>
<name>A0A9W8PVA1_9HYPO</name>
<evidence type="ECO:0008006" key="4">
    <source>
        <dbReference type="Google" id="ProtNLM"/>
    </source>
</evidence>
<evidence type="ECO:0000256" key="1">
    <source>
        <dbReference type="SAM" id="MobiDB-lite"/>
    </source>
</evidence>
<dbReference type="EMBL" id="JAPDHF010000004">
    <property type="protein sequence ID" value="KAJ4019344.1"/>
    <property type="molecule type" value="Genomic_DNA"/>
</dbReference>
<dbReference type="OrthoDB" id="2333384at2759"/>
<keyword evidence="3" id="KW-1185">Reference proteome</keyword>
<dbReference type="AlphaFoldDB" id="A0A9W8PVA1"/>